<evidence type="ECO:0000313" key="6">
    <source>
        <dbReference type="Proteomes" id="UP000010367"/>
    </source>
</evidence>
<dbReference type="CDD" id="cd02440">
    <property type="entry name" value="AdoMet_MTases"/>
    <property type="match status" value="1"/>
</dbReference>
<keyword evidence="1 5" id="KW-0489">Methyltransferase</keyword>
<dbReference type="Pfam" id="PF13847">
    <property type="entry name" value="Methyltransf_31"/>
    <property type="match status" value="1"/>
</dbReference>
<organism evidence="5 6">
    <name type="scientific">Oscillatoria acuminata PCC 6304</name>
    <dbReference type="NCBI Taxonomy" id="56110"/>
    <lineage>
        <taxon>Bacteria</taxon>
        <taxon>Bacillati</taxon>
        <taxon>Cyanobacteriota</taxon>
        <taxon>Cyanophyceae</taxon>
        <taxon>Oscillatoriophycideae</taxon>
        <taxon>Oscillatoriales</taxon>
        <taxon>Oscillatoriaceae</taxon>
        <taxon>Oscillatoria</taxon>
    </lineage>
</organism>
<protein>
    <submittedName>
        <fullName evidence="5">Methylase involved in ubiquinone/menaquinone biosynthesis</fullName>
    </submittedName>
</protein>
<dbReference type="Gene3D" id="3.40.50.150">
    <property type="entry name" value="Vaccinia Virus protein VP39"/>
    <property type="match status" value="1"/>
</dbReference>
<dbReference type="HOGENOM" id="CLU_066423_0_0_3"/>
<dbReference type="InterPro" id="IPR029063">
    <property type="entry name" value="SAM-dependent_MTases_sf"/>
</dbReference>
<keyword evidence="5" id="KW-0830">Ubiquinone</keyword>
<dbReference type="Proteomes" id="UP000010367">
    <property type="component" value="Chromosome"/>
</dbReference>
<accession>K9TR64</accession>
<dbReference type="InterPro" id="IPR025714">
    <property type="entry name" value="Methyltranfer_dom"/>
</dbReference>
<dbReference type="EMBL" id="CP003607">
    <property type="protein sequence ID" value="AFY84661.1"/>
    <property type="molecule type" value="Genomic_DNA"/>
</dbReference>
<keyword evidence="6" id="KW-1185">Reference proteome</keyword>
<dbReference type="InParanoid" id="K9TR64"/>
<dbReference type="OrthoDB" id="9804312at2"/>
<evidence type="ECO:0000256" key="2">
    <source>
        <dbReference type="ARBA" id="ARBA00022679"/>
    </source>
</evidence>
<sequence length="359" mass="40813">MKSIDIYPTKGYLDRAVIVKDELVLQGWVAPLQGDCPVDQFQVTFADQPLSNLNCTLGMPSEDVKKVYPDLKGADKARFEIRATLTPEQQQQQQDVLITATPLVNGEAGTMLLNLIEPTLPLPPEEYIQYIGGGFTNIGLEFLGYFIQRGVLRPSDRVLDVGCGIGRMAYTLAYYLNAQGSYEGFDIHKPLIEVAAQTFGDRCRNFRFEHADIYNPMYNPESPVEAAEYRFPYPNERFNFVFLTSVFTHMRAPEVRQYLNEINRVMKPGSRCMIACFLLNPESESYIRLGKSTQNIVHKLEECFTSTLEVPEEAIGFKEPLLLEWISKRGFSVVGKYYGGWCGRPYLTSYQDILVLQKD</sequence>
<name>K9TR64_9CYAN</name>
<dbReference type="STRING" id="56110.Oscil6304_5160"/>
<dbReference type="RefSeq" id="WP_015151275.1">
    <property type="nucleotide sequence ID" value="NC_019693.1"/>
</dbReference>
<evidence type="ECO:0000256" key="3">
    <source>
        <dbReference type="ARBA" id="ARBA00022691"/>
    </source>
</evidence>
<keyword evidence="3" id="KW-0949">S-adenosyl-L-methionine</keyword>
<dbReference type="KEGG" id="oac:Oscil6304_5160"/>
<evidence type="ECO:0000256" key="1">
    <source>
        <dbReference type="ARBA" id="ARBA00022603"/>
    </source>
</evidence>
<dbReference type="PANTHER" id="PTHR43464">
    <property type="entry name" value="METHYLTRANSFERASE"/>
    <property type="match status" value="1"/>
</dbReference>
<gene>
    <name evidence="5" type="ORF">Oscil6304_5160</name>
</gene>
<dbReference type="eggNOG" id="COG2226">
    <property type="taxonomic scope" value="Bacteria"/>
</dbReference>
<dbReference type="GO" id="GO:0032259">
    <property type="term" value="P:methylation"/>
    <property type="evidence" value="ECO:0007669"/>
    <property type="project" value="UniProtKB-KW"/>
</dbReference>
<dbReference type="SUPFAM" id="SSF53335">
    <property type="entry name" value="S-adenosyl-L-methionine-dependent methyltransferases"/>
    <property type="match status" value="1"/>
</dbReference>
<evidence type="ECO:0000259" key="4">
    <source>
        <dbReference type="Pfam" id="PF13847"/>
    </source>
</evidence>
<keyword evidence="2" id="KW-0808">Transferase</keyword>
<dbReference type="FunCoup" id="K9TR64">
    <property type="interactions" value="52"/>
</dbReference>
<dbReference type="AlphaFoldDB" id="K9TR64"/>
<reference evidence="5 6" key="1">
    <citation type="submission" date="2012-06" db="EMBL/GenBank/DDBJ databases">
        <title>Finished chromosome of genome of Oscillatoria acuminata PCC 6304.</title>
        <authorList>
            <consortium name="US DOE Joint Genome Institute"/>
            <person name="Gugger M."/>
            <person name="Coursin T."/>
            <person name="Rippka R."/>
            <person name="Tandeau De Marsac N."/>
            <person name="Huntemann M."/>
            <person name="Wei C.-L."/>
            <person name="Han J."/>
            <person name="Detter J.C."/>
            <person name="Han C."/>
            <person name="Tapia R."/>
            <person name="Davenport K."/>
            <person name="Daligault H."/>
            <person name="Erkkila T."/>
            <person name="Gu W."/>
            <person name="Munk A.C.C."/>
            <person name="Teshima H."/>
            <person name="Xu Y."/>
            <person name="Chain P."/>
            <person name="Chen A."/>
            <person name="Krypides N."/>
            <person name="Mavromatis K."/>
            <person name="Markowitz V."/>
            <person name="Szeto E."/>
            <person name="Ivanova N."/>
            <person name="Mikhailova N."/>
            <person name="Ovchinnikova G."/>
            <person name="Pagani I."/>
            <person name="Pati A."/>
            <person name="Goodwin L."/>
            <person name="Peters L."/>
            <person name="Pitluck S."/>
            <person name="Woyke T."/>
            <person name="Kerfeld C."/>
        </authorList>
    </citation>
    <scope>NUCLEOTIDE SEQUENCE [LARGE SCALE GENOMIC DNA]</scope>
    <source>
        <strain evidence="5 6">PCC 6304</strain>
    </source>
</reference>
<dbReference type="GO" id="GO:0008168">
    <property type="term" value="F:methyltransferase activity"/>
    <property type="evidence" value="ECO:0007669"/>
    <property type="project" value="UniProtKB-KW"/>
</dbReference>
<evidence type="ECO:0000313" key="5">
    <source>
        <dbReference type="EMBL" id="AFY84661.1"/>
    </source>
</evidence>
<dbReference type="PANTHER" id="PTHR43464:SF19">
    <property type="entry name" value="UBIQUINONE BIOSYNTHESIS O-METHYLTRANSFERASE, MITOCHONDRIAL"/>
    <property type="match status" value="1"/>
</dbReference>
<dbReference type="PATRIC" id="fig|56110.3.peg.6307"/>
<proteinExistence type="predicted"/>
<feature type="domain" description="Methyltransferase" evidence="4">
    <location>
        <begin position="155"/>
        <end position="278"/>
    </location>
</feature>